<gene>
    <name evidence="2" type="ORF">QWY20_08620</name>
</gene>
<accession>A0ABU7J5F3</accession>
<dbReference type="Pfam" id="PF07963">
    <property type="entry name" value="N_methyl"/>
    <property type="match status" value="1"/>
</dbReference>
<keyword evidence="1" id="KW-0472">Membrane</keyword>
<comment type="caution">
    <text evidence="2">The sequence shown here is derived from an EMBL/GenBank/DDBJ whole genome shotgun (WGS) entry which is preliminary data.</text>
</comment>
<dbReference type="InterPro" id="IPR045584">
    <property type="entry name" value="Pilin-like"/>
</dbReference>
<dbReference type="SUPFAM" id="SSF54523">
    <property type="entry name" value="Pili subunits"/>
    <property type="match status" value="1"/>
</dbReference>
<name>A0ABU7J5F3_9GAMM</name>
<dbReference type="EMBL" id="JAUHLI010000007">
    <property type="protein sequence ID" value="MEE2001515.1"/>
    <property type="molecule type" value="Genomic_DNA"/>
</dbReference>
<keyword evidence="3" id="KW-1185">Reference proteome</keyword>
<dbReference type="PROSITE" id="PS00409">
    <property type="entry name" value="PROKAR_NTER_METHYL"/>
    <property type="match status" value="1"/>
</dbReference>
<evidence type="ECO:0000256" key="1">
    <source>
        <dbReference type="SAM" id="Phobius"/>
    </source>
</evidence>
<sequence>MKQRCGRLQTLAGFTLIEILVAMTILFSVVTSGFIAYQTALNASDRANQTTVLLTALPFIQQQIRSDLLQQPTQSQGEGSMLQVGYRFRNQAGELTAAPEFADELEMGAEPNRPRFRLHHIELELSYQQQVRTFSYQELTWIE</sequence>
<feature type="transmembrane region" description="Helical" evidence="1">
    <location>
        <begin position="12"/>
        <end position="37"/>
    </location>
</feature>
<dbReference type="InterPro" id="IPR012902">
    <property type="entry name" value="N_methyl_site"/>
</dbReference>
<reference evidence="2 3" key="1">
    <citation type="submission" date="2023-07" db="EMBL/GenBank/DDBJ databases">
        <title>Alkalimonas sp., MEB108 novel, alkaliphilic bacterium isolated from Lonar Lake, India.</title>
        <authorList>
            <person name="Joshi A."/>
            <person name="Thite S."/>
        </authorList>
    </citation>
    <scope>NUCLEOTIDE SEQUENCE [LARGE SCALE GENOMIC DNA]</scope>
    <source>
        <strain evidence="2 3">MEB108</strain>
    </source>
</reference>
<dbReference type="NCBIfam" id="TIGR02532">
    <property type="entry name" value="IV_pilin_GFxxxE"/>
    <property type="match status" value="1"/>
</dbReference>
<evidence type="ECO:0000313" key="3">
    <source>
        <dbReference type="Proteomes" id="UP001336314"/>
    </source>
</evidence>
<keyword evidence="1" id="KW-1133">Transmembrane helix</keyword>
<dbReference type="Proteomes" id="UP001336314">
    <property type="component" value="Unassembled WGS sequence"/>
</dbReference>
<dbReference type="RefSeq" id="WP_330128614.1">
    <property type="nucleotide sequence ID" value="NZ_JAUHLI010000007.1"/>
</dbReference>
<keyword evidence="1" id="KW-0812">Transmembrane</keyword>
<evidence type="ECO:0000313" key="2">
    <source>
        <dbReference type="EMBL" id="MEE2001515.1"/>
    </source>
</evidence>
<protein>
    <submittedName>
        <fullName evidence="2">Type II secretion system protein</fullName>
    </submittedName>
</protein>
<organism evidence="2 3">
    <name type="scientific">Alkalimonas cellulosilytica</name>
    <dbReference type="NCBI Taxonomy" id="3058395"/>
    <lineage>
        <taxon>Bacteria</taxon>
        <taxon>Pseudomonadati</taxon>
        <taxon>Pseudomonadota</taxon>
        <taxon>Gammaproteobacteria</taxon>
        <taxon>Alkalimonas</taxon>
    </lineage>
</organism>
<proteinExistence type="predicted"/>